<feature type="binding site" evidence="5">
    <location>
        <position position="174"/>
    </location>
    <ligand>
        <name>phosphoenolpyruvate</name>
        <dbReference type="ChEBI" id="CHEBI:58702"/>
    </ligand>
</feature>
<comment type="similarity">
    <text evidence="5">Belongs to the CofC family.</text>
</comment>
<dbReference type="GO" id="GO:0043814">
    <property type="term" value="F:phospholactate guanylyltransferase activity"/>
    <property type="evidence" value="ECO:0007669"/>
    <property type="project" value="UniProtKB-EC"/>
</dbReference>
<evidence type="ECO:0000256" key="4">
    <source>
        <dbReference type="ARBA" id="ARBA00023134"/>
    </source>
</evidence>
<proteinExistence type="inferred from homology"/>
<feature type="binding site" evidence="5">
    <location>
        <position position="155"/>
    </location>
    <ligand>
        <name>phosphoenolpyruvate</name>
        <dbReference type="ChEBI" id="CHEBI:58702"/>
    </ligand>
</feature>
<evidence type="ECO:0000256" key="1">
    <source>
        <dbReference type="ARBA" id="ARBA00022679"/>
    </source>
</evidence>
<dbReference type="Gene3D" id="3.90.550.10">
    <property type="entry name" value="Spore Coat Polysaccharide Biosynthesis Protein SpsA, Chain A"/>
    <property type="match status" value="1"/>
</dbReference>
<sequence length="229" mass="24240">MNGREAAAPWTVVVPVKPFAVGKSRLAAWAGAQRAALARSFYLDTLDAIRGAAPVARVVVVTADAEAAALARMRGADVVRDRPLGGLNAAVERGVAYARTPVSGFSGTTSFSDTMPVAVLTADLPALRSAELRRVLVEASRHRRAFLADHTGRGTTLLAAVRGHALRPEFEGPSRRKHGLSGAVEVRTLGVPSVRLDVDTVHDLRRAEELGLGPHTARIARALTQRIGP</sequence>
<organism evidence="6 7">
    <name type="scientific">Streptomyces cavernicola</name>
    <dbReference type="NCBI Taxonomy" id="3043613"/>
    <lineage>
        <taxon>Bacteria</taxon>
        <taxon>Bacillati</taxon>
        <taxon>Actinomycetota</taxon>
        <taxon>Actinomycetes</taxon>
        <taxon>Kitasatosporales</taxon>
        <taxon>Streptomycetaceae</taxon>
        <taxon>Streptomyces</taxon>
    </lineage>
</organism>
<keyword evidence="4 5" id="KW-0342">GTP-binding</keyword>
<dbReference type="NCBIfam" id="TIGR03552">
    <property type="entry name" value="F420_cofC"/>
    <property type="match status" value="1"/>
</dbReference>
<keyword evidence="3 5" id="KW-0547">Nucleotide-binding</keyword>
<name>A0ABT6SJW2_9ACTN</name>
<dbReference type="HAMAP" id="MF_02114">
    <property type="entry name" value="CofC"/>
    <property type="match status" value="1"/>
</dbReference>
<evidence type="ECO:0000256" key="3">
    <source>
        <dbReference type="ARBA" id="ARBA00022741"/>
    </source>
</evidence>
<keyword evidence="7" id="KW-1185">Reference proteome</keyword>
<dbReference type="Proteomes" id="UP001223978">
    <property type="component" value="Unassembled WGS sequence"/>
</dbReference>
<keyword evidence="1 5" id="KW-0808">Transferase</keyword>
<dbReference type="EC" id="2.7.7.105" evidence="5"/>
<dbReference type="PANTHER" id="PTHR40392">
    <property type="entry name" value="2-PHOSPHO-L-LACTATE GUANYLYLTRANSFERASE"/>
    <property type="match status" value="1"/>
</dbReference>
<accession>A0ABT6SJW2</accession>
<dbReference type="PANTHER" id="PTHR40392:SF1">
    <property type="entry name" value="2-PHOSPHO-L-LACTATE GUANYLYLTRANSFERASE"/>
    <property type="match status" value="1"/>
</dbReference>
<evidence type="ECO:0000256" key="2">
    <source>
        <dbReference type="ARBA" id="ARBA00022695"/>
    </source>
</evidence>
<comment type="pathway">
    <text evidence="5">Cofactor biosynthesis; coenzyme F420 biosynthesis.</text>
</comment>
<dbReference type="InterPro" id="IPR029044">
    <property type="entry name" value="Nucleotide-diphossugar_trans"/>
</dbReference>
<dbReference type="EMBL" id="JASCIQ010000042">
    <property type="protein sequence ID" value="MDI3408240.1"/>
    <property type="molecule type" value="Genomic_DNA"/>
</dbReference>
<dbReference type="Pfam" id="PF01983">
    <property type="entry name" value="CofC"/>
    <property type="match status" value="1"/>
</dbReference>
<evidence type="ECO:0000313" key="7">
    <source>
        <dbReference type="Proteomes" id="UP001223978"/>
    </source>
</evidence>
<comment type="catalytic activity">
    <reaction evidence="5">
        <text>phosphoenolpyruvate + GTP + H(+) = enolpyruvoyl-2-diphospho-5'-guanosine + diphosphate</text>
        <dbReference type="Rhea" id="RHEA:30519"/>
        <dbReference type="ChEBI" id="CHEBI:15378"/>
        <dbReference type="ChEBI" id="CHEBI:33019"/>
        <dbReference type="ChEBI" id="CHEBI:37565"/>
        <dbReference type="ChEBI" id="CHEBI:58702"/>
        <dbReference type="ChEBI" id="CHEBI:143701"/>
        <dbReference type="EC" id="2.7.7.105"/>
    </reaction>
</comment>
<comment type="caution">
    <text evidence="6">The sequence shown here is derived from an EMBL/GenBank/DDBJ whole genome shotgun (WGS) entry which is preliminary data.</text>
</comment>
<comment type="caution">
    <text evidence="5">Lacks conserved residue(s) required for the propagation of feature annotation.</text>
</comment>
<evidence type="ECO:0000313" key="6">
    <source>
        <dbReference type="EMBL" id="MDI3408240.1"/>
    </source>
</evidence>
<evidence type="ECO:0000256" key="5">
    <source>
        <dbReference type="HAMAP-Rule" id="MF_02114"/>
    </source>
</evidence>
<reference evidence="6 7" key="1">
    <citation type="submission" date="2023-05" db="EMBL/GenBank/DDBJ databases">
        <title>Draft genome sequence of Streptomyces sp. B-S-A6 isolated from a cave soil in Thailand.</title>
        <authorList>
            <person name="Chamroensaksri N."/>
            <person name="Muangham S."/>
        </authorList>
    </citation>
    <scope>NUCLEOTIDE SEQUENCE [LARGE SCALE GENOMIC DNA]</scope>
    <source>
        <strain evidence="6 7">B-S-A6</strain>
    </source>
</reference>
<gene>
    <name evidence="6" type="primary">cofC</name>
    <name evidence="5" type="synonym">fbiD</name>
    <name evidence="6" type="ORF">QIS96_31030</name>
</gene>
<comment type="function">
    <text evidence="5">Guanylyltransferase that catalyzes the activation of phosphoenolpyruvate (PEP) as enolpyruvoyl-2-diphospho-5'-guanosine, via the condensation of PEP with GTP. It is involved in the biosynthesis of coenzyme F420, a hydride carrier cofactor.</text>
</comment>
<keyword evidence="2 5" id="KW-0548">Nucleotidyltransferase</keyword>
<dbReference type="InterPro" id="IPR002835">
    <property type="entry name" value="CofC"/>
</dbReference>
<dbReference type="SUPFAM" id="SSF53448">
    <property type="entry name" value="Nucleotide-diphospho-sugar transferases"/>
    <property type="match status" value="1"/>
</dbReference>
<protein>
    <recommendedName>
        <fullName evidence="5">Phosphoenolpyruvate guanylyltransferase</fullName>
        <shortName evidence="5">PEP guanylyltransferase</shortName>
        <ecNumber evidence="5">2.7.7.105</ecNumber>
    </recommendedName>
</protein>